<dbReference type="Proteomes" id="UP000193467">
    <property type="component" value="Unassembled WGS sequence"/>
</dbReference>
<comment type="caution">
    <text evidence="1">The sequence shown here is derived from an EMBL/GenBank/DDBJ whole genome shotgun (WGS) entry which is preliminary data.</text>
</comment>
<proteinExistence type="predicted"/>
<accession>A0A1Y2G1Z9</accession>
<dbReference type="EMBL" id="MCGR01000003">
    <property type="protein sequence ID" value="ORY90929.1"/>
    <property type="molecule type" value="Genomic_DNA"/>
</dbReference>
<reference evidence="1 2" key="1">
    <citation type="submission" date="2016-07" db="EMBL/GenBank/DDBJ databases">
        <title>Pervasive Adenine N6-methylation of Active Genes in Fungi.</title>
        <authorList>
            <consortium name="DOE Joint Genome Institute"/>
            <person name="Mondo S.J."/>
            <person name="Dannebaum R.O."/>
            <person name="Kuo R.C."/>
            <person name="Labutti K."/>
            <person name="Haridas S."/>
            <person name="Kuo A."/>
            <person name="Salamov A."/>
            <person name="Ahrendt S.R."/>
            <person name="Lipzen A."/>
            <person name="Sullivan W."/>
            <person name="Andreopoulos W.B."/>
            <person name="Clum A."/>
            <person name="Lindquist E."/>
            <person name="Daum C."/>
            <person name="Ramamoorthy G.K."/>
            <person name="Gryganskyi A."/>
            <person name="Culley D."/>
            <person name="Magnuson J.K."/>
            <person name="James T.Y."/>
            <person name="O'Malley M.A."/>
            <person name="Stajich J.E."/>
            <person name="Spatafora J.W."/>
            <person name="Visel A."/>
            <person name="Grigoriev I.V."/>
        </authorList>
    </citation>
    <scope>NUCLEOTIDE SEQUENCE [LARGE SCALE GENOMIC DNA]</scope>
    <source>
        <strain evidence="1 2">62-1032</strain>
    </source>
</reference>
<name>A0A1Y2G1Z9_9BASI</name>
<organism evidence="1 2">
    <name type="scientific">Leucosporidium creatinivorum</name>
    <dbReference type="NCBI Taxonomy" id="106004"/>
    <lineage>
        <taxon>Eukaryota</taxon>
        <taxon>Fungi</taxon>
        <taxon>Dikarya</taxon>
        <taxon>Basidiomycota</taxon>
        <taxon>Pucciniomycotina</taxon>
        <taxon>Microbotryomycetes</taxon>
        <taxon>Leucosporidiales</taxon>
        <taxon>Leucosporidium</taxon>
    </lineage>
</organism>
<sequence>MAEGPTPTPPALKLSEEAQDLICSFVSSLQRDSSKTLCALALTHRAFLDSARRALYQDPLKNLASPQWKRADQLYVLSGTLSSSPHLASHVRDLSYANGVVDAASALQGPGDSSPFFFASAEQCRHAEIRWDVETSDMSAAIRWAKVVLEVCSQLEAVKIGVRSCGRKGEATPLLQRIRPGRLTSIFLEECKDLDAAYKLFRSWTHSPTNLKHLESFGVAKASWGPLADASDSHGRLPFTVINLTIDPTFPSVPETLACYPFDLSLTTALRLAGDAPGADIMALLQPVRHQLKTFEYLTGNEGELPTLLGYPFFNEPAEILQLPSAFFASLPEARKIILNRTCRMTLDNLSVLATNSPKLESLLLSDSAWLDLNLDEFAASVITILRPLPLKKLDIGLLPILFSGGKAPQLAELEDFCSERAIEFSWSPCFKAPPFVYYEQHGPPGSYGNYSYFSDSD</sequence>
<evidence type="ECO:0000313" key="1">
    <source>
        <dbReference type="EMBL" id="ORY90929.1"/>
    </source>
</evidence>
<dbReference type="AlphaFoldDB" id="A0A1Y2G1Z9"/>
<keyword evidence="2" id="KW-1185">Reference proteome</keyword>
<gene>
    <name evidence="1" type="ORF">BCR35DRAFT_109839</name>
</gene>
<protein>
    <recommendedName>
        <fullName evidence="3">F-box domain-containing protein</fullName>
    </recommendedName>
</protein>
<evidence type="ECO:0008006" key="3">
    <source>
        <dbReference type="Google" id="ProtNLM"/>
    </source>
</evidence>
<dbReference type="OrthoDB" id="2530080at2759"/>
<dbReference type="InParanoid" id="A0A1Y2G1Z9"/>
<evidence type="ECO:0000313" key="2">
    <source>
        <dbReference type="Proteomes" id="UP000193467"/>
    </source>
</evidence>